<dbReference type="Proteomes" id="UP000217881">
    <property type="component" value="Unassembled WGS sequence"/>
</dbReference>
<dbReference type="InterPro" id="IPR002881">
    <property type="entry name" value="DUF58"/>
</dbReference>
<evidence type="ECO:0000313" key="6">
    <source>
        <dbReference type="EMBL" id="PCC49230.1"/>
    </source>
</evidence>
<dbReference type="GeneID" id="60905865"/>
<dbReference type="Proteomes" id="UP000218377">
    <property type="component" value="Unassembled WGS sequence"/>
</dbReference>
<accession>A0A2A3ZN99</accession>
<evidence type="ECO:0000313" key="18">
    <source>
        <dbReference type="Proteomes" id="UP000234289"/>
    </source>
</evidence>
<dbReference type="KEGG" id="blin:BLSMQ_1509"/>
<dbReference type="Proteomes" id="UP000234289">
    <property type="component" value="Unassembled WGS sequence"/>
</dbReference>
<dbReference type="EMBL" id="CP017150">
    <property type="protein sequence ID" value="AOP53219.1"/>
    <property type="molecule type" value="Genomic_DNA"/>
</dbReference>
<name>A0A1D7W2A1_BREAU</name>
<dbReference type="Proteomes" id="UP000234300">
    <property type="component" value="Unassembled WGS sequence"/>
</dbReference>
<dbReference type="AlphaFoldDB" id="A0A1D7W2A1"/>
<evidence type="ECO:0000313" key="22">
    <source>
        <dbReference type="Proteomes" id="UP000282731"/>
    </source>
</evidence>
<evidence type="ECO:0000313" key="20">
    <source>
        <dbReference type="Proteomes" id="UP000234327"/>
    </source>
</evidence>
<dbReference type="Proteomes" id="UP000234327">
    <property type="component" value="Unassembled WGS sequence"/>
</dbReference>
<dbReference type="EMBL" id="FXZG01000010">
    <property type="protein sequence ID" value="SMX84546.1"/>
    <property type="molecule type" value="Genomic_DNA"/>
</dbReference>
<evidence type="ECO:0000313" key="21">
    <source>
        <dbReference type="Proteomes" id="UP000234525"/>
    </source>
</evidence>
<gene>
    <name evidence="8" type="ORF">BAUR9175_00969</name>
    <name evidence="11" type="ORF">BAUR920_01926</name>
    <name evidence="9" type="ORF">BAURA63_00880</name>
    <name evidence="10" type="ORF">BAURA86_01333</name>
    <name evidence="2" type="ORF">BLSMQ_1509</name>
    <name evidence="7" type="ORF">CIK59_13180</name>
    <name evidence="6" type="ORF">CIK62_14090</name>
    <name evidence="5" type="ORF">CIK65_02095</name>
    <name evidence="4" type="ORF">CIK79_15520</name>
    <name evidence="3" type="ORF">CXR27_07735</name>
    <name evidence="12" type="ORF">EB834_06865</name>
</gene>
<dbReference type="PANTHER" id="PTHR33608:SF3">
    <property type="entry name" value="SLR2013 PROTEIN"/>
    <property type="match status" value="1"/>
</dbReference>
<dbReference type="EMBL" id="NRHA01000014">
    <property type="protein sequence ID" value="PCC53079.1"/>
    <property type="molecule type" value="Genomic_DNA"/>
</dbReference>
<evidence type="ECO:0000313" key="11">
    <source>
        <dbReference type="EMBL" id="SMX84546.1"/>
    </source>
</evidence>
<dbReference type="EMBL" id="RHFF01000005">
    <property type="protein sequence ID" value="TGD39459.1"/>
    <property type="molecule type" value="Genomic_DNA"/>
</dbReference>
<evidence type="ECO:0000313" key="8">
    <source>
        <dbReference type="EMBL" id="SMX70476.1"/>
    </source>
</evidence>
<reference evidence="18 21" key="5">
    <citation type="submission" date="2017-03" db="EMBL/GenBank/DDBJ databases">
        <authorList>
            <person name="Monnet C."/>
        </authorList>
    </citation>
    <scope>NUCLEOTIDE SEQUENCE [LARGE SCALE GENOMIC DNA]</scope>
    <source>
        <strain evidence="21">ATCC 9175</strain>
        <strain evidence="18">CNRZ 920</strain>
    </source>
</reference>
<dbReference type="EMBL" id="FXZB01000005">
    <property type="protein sequence ID" value="SMX70476.1"/>
    <property type="molecule type" value="Genomic_DNA"/>
</dbReference>
<evidence type="ECO:0000313" key="14">
    <source>
        <dbReference type="Proteomes" id="UP000217720"/>
    </source>
</evidence>
<evidence type="ECO:0000259" key="1">
    <source>
        <dbReference type="Pfam" id="PF01882"/>
    </source>
</evidence>
<keyword evidence="21" id="KW-1185">Reference proteome</keyword>
<dbReference type="EMBL" id="NRGQ01000003">
    <property type="protein sequence ID" value="PCC44405.1"/>
    <property type="molecule type" value="Genomic_DNA"/>
</dbReference>
<dbReference type="PATRIC" id="fig|1703.10.peg.1549"/>
<evidence type="ECO:0000313" key="23">
    <source>
        <dbReference type="Proteomes" id="UP000297736"/>
    </source>
</evidence>
<reference evidence="13" key="2">
    <citation type="submission" date="2016-09" db="EMBL/GenBank/DDBJ databases">
        <title>Complete Genome Sequence of Brevibacterium linens SMQ-1335.</title>
        <authorList>
            <person name="de Melo A.G."/>
            <person name="Labrie S.J."/>
            <person name="Dumaresq J."/>
            <person name="Roberts R.J."/>
            <person name="Tremblay D.M."/>
            <person name="Moineau S."/>
        </authorList>
    </citation>
    <scope>NUCLEOTIDE SEQUENCE [LARGE SCALE GENOMIC DNA]</scope>
    <source>
        <strain evidence="13">SMQ-1335</strain>
    </source>
</reference>
<evidence type="ECO:0000313" key="16">
    <source>
        <dbReference type="Proteomes" id="UP000218377"/>
    </source>
</evidence>
<organism evidence="2 13">
    <name type="scientific">Brevibacterium aurantiacum</name>
    <dbReference type="NCBI Taxonomy" id="273384"/>
    <lineage>
        <taxon>Bacteria</taxon>
        <taxon>Bacillati</taxon>
        <taxon>Actinomycetota</taxon>
        <taxon>Actinomycetes</taxon>
        <taxon>Micrococcales</taxon>
        <taxon>Brevibacteriaceae</taxon>
        <taxon>Brevibacterium</taxon>
    </lineage>
</organism>
<evidence type="ECO:0000313" key="10">
    <source>
        <dbReference type="EMBL" id="SMX82846.1"/>
    </source>
</evidence>
<dbReference type="PANTHER" id="PTHR33608">
    <property type="entry name" value="BLL2464 PROTEIN"/>
    <property type="match status" value="1"/>
</dbReference>
<sequence>MTTRLLLLTLLGIIPVMLMPGFTSALIVAGIIVLLALVDFFLTPPPRLASLQRTPGPMVRLGDPTHSTLTVVNDSPRRLRLAVRDAWSPSAGAKSTRSRLDLAPEENTQVVTQLLPVRRGALHGDKVTIRSRSVVGLIARQKSFDVPAIVRVLPPFISRRELPSKTQKLRELDGRSAVMIRGMGTEFDSLRDYVDGDDVRSIDWRASARAQDLVVKTWRPERDRRVVIVVDSSRLAARRCGDGTVFDAALESALLLTALASGAGDRVDVVVADARIRAIASSHRSKDPVHDLSVALTTVHPELYDADWEQISSTVLATSRQHALVVLVTALDEGSVSDEILPVLPTLLARHRVVLASVEDPGLRELAARRDGTDEIFTAAAAESELLTSKSLQTRLRGAGVQSVEAGPDDLPGALADLYINLKATGKL</sequence>
<reference evidence="12 23" key="7">
    <citation type="submission" date="2018-10" db="EMBL/GenBank/DDBJ databases">
        <title>Brevibacterium genomes from Austrain hard cheese rinds.</title>
        <authorList>
            <person name="Anast J.M."/>
            <person name="Dzieciol M."/>
            <person name="Schultz D.L."/>
            <person name="Mann E."/>
            <person name="Wagner M."/>
            <person name="Schmitz-Esser S."/>
        </authorList>
    </citation>
    <scope>NUCLEOTIDE SEQUENCE [LARGE SCALE GENOMIC DNA]</scope>
    <source>
        <strain evidence="12 23">L261</strain>
    </source>
</reference>
<evidence type="ECO:0000313" key="5">
    <source>
        <dbReference type="EMBL" id="PCC44405.1"/>
    </source>
</evidence>
<accession>A0A1D7W2A1</accession>
<evidence type="ECO:0000313" key="7">
    <source>
        <dbReference type="EMBL" id="PCC53079.1"/>
    </source>
</evidence>
<protein>
    <submittedName>
        <fullName evidence="3">DUF58 domain-containing protein</fullName>
    </submittedName>
    <submittedName>
        <fullName evidence="2">Putative membrane protein</fullName>
    </submittedName>
    <submittedName>
        <fullName evidence="8">Uncharacterized conserved protein, DUF58 family, contains vWF domain</fullName>
    </submittedName>
</protein>
<dbReference type="EMBL" id="FXZI01000003">
    <property type="protein sequence ID" value="SMX82846.1"/>
    <property type="molecule type" value="Genomic_DNA"/>
</dbReference>
<evidence type="ECO:0000313" key="13">
    <source>
        <dbReference type="Proteomes" id="UP000094793"/>
    </source>
</evidence>
<dbReference type="Proteomes" id="UP000094793">
    <property type="component" value="Chromosome"/>
</dbReference>
<evidence type="ECO:0000313" key="15">
    <source>
        <dbReference type="Proteomes" id="UP000217881"/>
    </source>
</evidence>
<dbReference type="EMBL" id="CP025334">
    <property type="protein sequence ID" value="AZT96907.1"/>
    <property type="molecule type" value="Genomic_DNA"/>
</dbReference>
<reference evidence="2" key="1">
    <citation type="submission" date="2016-09" db="EMBL/GenBank/DDBJ databases">
        <title>Complete Genome Sequence of Brevibacterium aurantiacum SMQ-1335.</title>
        <authorList>
            <person name="de Melo A.G."/>
            <person name="Labrie S.J."/>
            <person name="Dumaresq J."/>
            <person name="Roberts R.J."/>
            <person name="Tremblay D.M."/>
            <person name="Moineau S."/>
        </authorList>
    </citation>
    <scope>NUCLEOTIDE SEQUENCE</scope>
    <source>
        <strain evidence="2">SMQ-1335</strain>
    </source>
</reference>
<evidence type="ECO:0000313" key="4">
    <source>
        <dbReference type="EMBL" id="PCC19572.1"/>
    </source>
</evidence>
<dbReference type="RefSeq" id="WP_009884707.1">
    <property type="nucleotide sequence ID" value="NZ_AAGP01000038.1"/>
</dbReference>
<accession>A0A2H1I5S9</accession>
<feature type="domain" description="DUF58" evidence="1">
    <location>
        <begin position="190"/>
        <end position="367"/>
    </location>
</feature>
<dbReference type="OrthoDB" id="845740at2"/>
<dbReference type="eggNOG" id="COG1721">
    <property type="taxonomic scope" value="Bacteria"/>
</dbReference>
<reference evidence="3 22" key="8">
    <citation type="submission" date="2019-01" db="EMBL/GenBank/DDBJ databases">
        <title>Comparative genomic analysis of Brevibacterium aurantiacum sheds light on its evolution and its adaptation to smear-ripened cheeses.</title>
        <authorList>
            <person name="Moineau S."/>
        </authorList>
    </citation>
    <scope>NUCLEOTIDE SEQUENCE [LARGE SCALE GENOMIC DNA]</scope>
    <source>
        <strain evidence="3 22">SMQ-1420</strain>
    </source>
</reference>
<dbReference type="Proteomes" id="UP000297736">
    <property type="component" value="Unassembled WGS sequence"/>
</dbReference>
<dbReference type="Proteomes" id="UP000218620">
    <property type="component" value="Unassembled WGS sequence"/>
</dbReference>
<evidence type="ECO:0000313" key="3">
    <source>
        <dbReference type="EMBL" id="AZT96907.1"/>
    </source>
</evidence>
<dbReference type="Proteomes" id="UP000282731">
    <property type="component" value="Chromosome"/>
</dbReference>
<evidence type="ECO:0000313" key="2">
    <source>
        <dbReference type="EMBL" id="AOP53219.1"/>
    </source>
</evidence>
<dbReference type="EMBL" id="NRGO01000016">
    <property type="protein sequence ID" value="PCC49230.1"/>
    <property type="molecule type" value="Genomic_DNA"/>
</dbReference>
<reference evidence="14 15" key="3">
    <citation type="journal article" date="2017" name="Elife">
        <title>Extensive horizontal gene transfer in cheese-associated bacteria.</title>
        <authorList>
            <person name="Bonham K.S."/>
            <person name="Wolfe B.E."/>
            <person name="Dutton R.J."/>
        </authorList>
    </citation>
    <scope>NUCLEOTIDE SEQUENCE [LARGE SCALE GENOMIC DNA]</scope>
    <source>
        <strain evidence="7 15">738_8</strain>
        <strain evidence="6 14">900_6</strain>
        <strain evidence="5 17">962_8</strain>
        <strain evidence="4 16">JB5</strain>
    </source>
</reference>
<evidence type="ECO:0000313" key="19">
    <source>
        <dbReference type="Proteomes" id="UP000234300"/>
    </source>
</evidence>
<proteinExistence type="predicted"/>
<dbReference type="EMBL" id="FXYZ01000003">
    <property type="protein sequence ID" value="SMX70838.1"/>
    <property type="molecule type" value="Genomic_DNA"/>
</dbReference>
<evidence type="ECO:0000313" key="9">
    <source>
        <dbReference type="EMBL" id="SMX70838.1"/>
    </source>
</evidence>
<dbReference type="Proteomes" id="UP000234525">
    <property type="component" value="Unassembled WGS sequence"/>
</dbReference>
<evidence type="ECO:0000313" key="12">
    <source>
        <dbReference type="EMBL" id="TGD39459.1"/>
    </source>
</evidence>
<dbReference type="Proteomes" id="UP000217720">
    <property type="component" value="Unassembled WGS sequence"/>
</dbReference>
<reference evidence="3 22" key="6">
    <citation type="submission" date="2017-12" db="EMBL/GenBank/DDBJ databases">
        <authorList>
            <person name="Levesque S."/>
        </authorList>
    </citation>
    <scope>NUCLEOTIDE SEQUENCE [LARGE SCALE GENOMIC DNA]</scope>
    <source>
        <strain evidence="3 22">SMQ-1420</strain>
    </source>
</reference>
<evidence type="ECO:0000313" key="17">
    <source>
        <dbReference type="Proteomes" id="UP000218620"/>
    </source>
</evidence>
<reference evidence="19 20" key="4">
    <citation type="submission" date="2017-03" db="EMBL/GenBank/DDBJ databases">
        <authorList>
            <person name="Afonso C.L."/>
            <person name="Miller P.J."/>
            <person name="Scott M.A."/>
            <person name="Spackman E."/>
            <person name="Goraichik I."/>
            <person name="Dimitrov K.M."/>
            <person name="Suarez D.L."/>
            <person name="Swayne D.E."/>
        </authorList>
    </citation>
    <scope>NUCLEOTIDE SEQUENCE [LARGE SCALE GENOMIC DNA]</scope>
    <source>
        <strain evidence="9">6</strain>
        <strain evidence="20">6(3)</strain>
        <strain evidence="10">8</strain>
        <strain evidence="19">8(6)</strain>
        <strain evidence="8">ATCC 9175</strain>
        <strain evidence="11">CNRZ 920</strain>
    </source>
</reference>
<dbReference type="EMBL" id="NRGX01000001">
    <property type="protein sequence ID" value="PCC19572.1"/>
    <property type="molecule type" value="Genomic_DNA"/>
</dbReference>
<dbReference type="Pfam" id="PF01882">
    <property type="entry name" value="DUF58"/>
    <property type="match status" value="1"/>
</dbReference>